<comment type="caution">
    <text evidence="7">The sequence shown here is derived from an EMBL/GenBank/DDBJ whole genome shotgun (WGS) entry which is preliminary data.</text>
</comment>
<comment type="similarity">
    <text evidence="1">Belongs to the peptidase C48 family.</text>
</comment>
<dbReference type="SUPFAM" id="SSF54001">
    <property type="entry name" value="Cysteine proteinases"/>
    <property type="match status" value="1"/>
</dbReference>
<gene>
    <name evidence="7" type="ORF">L3X38_009710</name>
</gene>
<dbReference type="GO" id="GO:0006508">
    <property type="term" value="P:proteolysis"/>
    <property type="evidence" value="ECO:0007669"/>
    <property type="project" value="UniProtKB-KW"/>
</dbReference>
<sequence length="775" mass="90257">MLSFATTIDNIRQRLEQRHDVLTLLSKTPFWTLIEAYIQRRLTKVECMKSNYDIVRLIQVYDTKTKKFRFDDGDSEMKSQDVSEIFGLPNRGKKLPSTTTSTRPNLHFVKKYFSGYKKITKTSIDKCLNLALEDETEEGAMDTTRLIILQLFMTNLFCNSGCTLAWTYTTTIDTLEEMGKYNWARGVLDYMYFGLEQAKKNKKDKKKQPSVSGCLILIPYWLCQRSNLLTPIPGREQMTPAAVKWSLQELSAKLHHLENNQIKIKSTKAQEPDDDSEEENEEEDAAAEEVNEEHDDAAEEVNEEHGDADEEENEEEDAEMNEEHDDAAEHQVQQHHQLQEGHQQHHQQYRNSTLFEEIVGSVPEYKDYEIQLTKEYMIAINNAAEYWIKKGEHQKIHDAIASCIKKNKLIQMLYNEKGELRKHQQQLQKMVKEAAYHKNAIQLDMYEEKSYMTKLQLENDQLLAEKISYLEIINEKEAVIALLRDQKLAQELQSEEDKLEEKEGEAEKIKSRKPDSSFPEAETRAQKRKPAKKPKEPAKSKKRAKGSFLQWNTYQVYNMLDELSQEKLRNYWKSSIDGTAFWQGTSILFKDDIQSLLRDTEIYGQIIDAYAEILHDDEKKDPARQQNAYITCYAYADASNVFLNSVKECAPSILEKNSFTLLEFKKPVYNEEFIDEIAKLLPNLKVTPAIAQTIQYLMKHDPTKFNFKEDRECAQQPQKLNDCGVFVMYYIQQLSQGKQIEESLSTAHVWEMRKEVLLKTMGSEKSWYFTKGNEG</sequence>
<evidence type="ECO:0000256" key="2">
    <source>
        <dbReference type="ARBA" id="ARBA00022670"/>
    </source>
</evidence>
<evidence type="ECO:0000313" key="8">
    <source>
        <dbReference type="Proteomes" id="UP001054821"/>
    </source>
</evidence>
<organism evidence="7 8">
    <name type="scientific">Prunus dulcis</name>
    <name type="common">Almond</name>
    <name type="synonym">Amygdalus dulcis</name>
    <dbReference type="NCBI Taxonomy" id="3755"/>
    <lineage>
        <taxon>Eukaryota</taxon>
        <taxon>Viridiplantae</taxon>
        <taxon>Streptophyta</taxon>
        <taxon>Embryophyta</taxon>
        <taxon>Tracheophyta</taxon>
        <taxon>Spermatophyta</taxon>
        <taxon>Magnoliopsida</taxon>
        <taxon>eudicotyledons</taxon>
        <taxon>Gunneridae</taxon>
        <taxon>Pentapetalae</taxon>
        <taxon>rosids</taxon>
        <taxon>fabids</taxon>
        <taxon>Rosales</taxon>
        <taxon>Rosaceae</taxon>
        <taxon>Amygdaloideae</taxon>
        <taxon>Amygdaleae</taxon>
        <taxon>Prunus</taxon>
    </lineage>
</organism>
<proteinExistence type="inferred from homology"/>
<feature type="compositionally biased region" description="Acidic residues" evidence="4">
    <location>
        <begin position="272"/>
        <end position="326"/>
    </location>
</feature>
<feature type="compositionally biased region" description="Basic and acidic residues" evidence="4">
    <location>
        <begin position="495"/>
        <end position="525"/>
    </location>
</feature>
<dbReference type="AlphaFoldDB" id="A0AAD4WE66"/>
<feature type="region of interest" description="Disordered" evidence="4">
    <location>
        <begin position="261"/>
        <end position="349"/>
    </location>
</feature>
<dbReference type="Proteomes" id="UP001054821">
    <property type="component" value="Chromosome 2"/>
</dbReference>
<dbReference type="InterPro" id="IPR003653">
    <property type="entry name" value="Peptidase_C48_C"/>
</dbReference>
<evidence type="ECO:0000259" key="6">
    <source>
        <dbReference type="Pfam" id="PF10536"/>
    </source>
</evidence>
<keyword evidence="2" id="KW-0645">Protease</keyword>
<protein>
    <recommendedName>
        <fullName evidence="9">Ubiquitin-like protease family profile domain-containing protein</fullName>
    </recommendedName>
</protein>
<evidence type="ECO:0000256" key="4">
    <source>
        <dbReference type="SAM" id="MobiDB-lite"/>
    </source>
</evidence>
<evidence type="ECO:0008006" key="9">
    <source>
        <dbReference type="Google" id="ProtNLM"/>
    </source>
</evidence>
<dbReference type="InterPro" id="IPR044824">
    <property type="entry name" value="MAIN-like"/>
</dbReference>
<evidence type="ECO:0000256" key="1">
    <source>
        <dbReference type="ARBA" id="ARBA00005234"/>
    </source>
</evidence>
<feature type="domain" description="Aminotransferase-like plant mobile" evidence="6">
    <location>
        <begin position="41"/>
        <end position="266"/>
    </location>
</feature>
<accession>A0AAD4WE66</accession>
<dbReference type="Pfam" id="PF10536">
    <property type="entry name" value="PMD"/>
    <property type="match status" value="1"/>
</dbReference>
<keyword evidence="8" id="KW-1185">Reference proteome</keyword>
<evidence type="ECO:0000313" key="7">
    <source>
        <dbReference type="EMBL" id="KAI5341835.1"/>
    </source>
</evidence>
<dbReference type="GO" id="GO:0008234">
    <property type="term" value="F:cysteine-type peptidase activity"/>
    <property type="evidence" value="ECO:0007669"/>
    <property type="project" value="InterPro"/>
</dbReference>
<evidence type="ECO:0000256" key="3">
    <source>
        <dbReference type="ARBA" id="ARBA00022801"/>
    </source>
</evidence>
<dbReference type="Pfam" id="PF02902">
    <property type="entry name" value="Peptidase_C48"/>
    <property type="match status" value="1"/>
</dbReference>
<dbReference type="PANTHER" id="PTHR46033:SF1">
    <property type="entry name" value="PROTEIN MAIN-LIKE 2"/>
    <property type="match status" value="1"/>
</dbReference>
<evidence type="ECO:0000259" key="5">
    <source>
        <dbReference type="Pfam" id="PF02902"/>
    </source>
</evidence>
<dbReference type="EMBL" id="JAJFAZ020000002">
    <property type="protein sequence ID" value="KAI5341835.1"/>
    <property type="molecule type" value="Genomic_DNA"/>
</dbReference>
<feature type="domain" description="Ubiquitin-like protease family profile" evidence="5">
    <location>
        <begin position="695"/>
        <end position="756"/>
    </location>
</feature>
<dbReference type="GO" id="GO:0010073">
    <property type="term" value="P:meristem maintenance"/>
    <property type="evidence" value="ECO:0007669"/>
    <property type="project" value="InterPro"/>
</dbReference>
<feature type="region of interest" description="Disordered" evidence="4">
    <location>
        <begin position="494"/>
        <end position="544"/>
    </location>
</feature>
<dbReference type="Gene3D" id="3.40.395.10">
    <property type="entry name" value="Adenoviral Proteinase, Chain A"/>
    <property type="match status" value="1"/>
</dbReference>
<dbReference type="InterPro" id="IPR019557">
    <property type="entry name" value="AminoTfrase-like_pln_mobile"/>
</dbReference>
<dbReference type="InterPro" id="IPR038765">
    <property type="entry name" value="Papain-like_cys_pep_sf"/>
</dbReference>
<name>A0AAD4WE66_PRUDU</name>
<reference evidence="7 8" key="1">
    <citation type="journal article" date="2022" name="G3 (Bethesda)">
        <title>Whole-genome sequence and methylome profiling of the almond [Prunus dulcis (Mill.) D.A. Webb] cultivar 'Nonpareil'.</title>
        <authorList>
            <person name="D'Amico-Willman K.M."/>
            <person name="Ouma W.Z."/>
            <person name="Meulia T."/>
            <person name="Sideli G.M."/>
            <person name="Gradziel T.M."/>
            <person name="Fresnedo-Ramirez J."/>
        </authorList>
    </citation>
    <scope>NUCLEOTIDE SEQUENCE [LARGE SCALE GENOMIC DNA]</scope>
    <source>
        <strain evidence="7">Clone GOH B32 T37-40</strain>
    </source>
</reference>
<dbReference type="PANTHER" id="PTHR46033">
    <property type="entry name" value="PROTEIN MAIN-LIKE 2"/>
    <property type="match status" value="1"/>
</dbReference>
<keyword evidence="3" id="KW-0378">Hydrolase</keyword>